<sequence length="215" mass="25757">MIKIENVDVYGWKTALRGMRNPMNSWRKNDTKEVKAENNYTLQIGYDDLNLAITLCKAGREHRKFLRQVYVSFDITAPLYWWKEFDTYKIGVTSNSCSTMHKLHEKEIEDTDFSCEWLTNLDNAYIDFLRYLECVENTRKKYVETKSKDYWDALIQMLPSSYNQKRTIMCNMEALLTMVMQRRNHKLREWNTFCKKMKENVPLLLDIVEAVENEK</sequence>
<comment type="caution">
    <text evidence="1">The sequence shown here is derived from an EMBL/GenBank/DDBJ whole genome shotgun (WGS) entry which is preliminary data.</text>
</comment>
<gene>
    <name evidence="1" type="ORF">HMPREF0872_03920</name>
</gene>
<dbReference type="AlphaFoldDB" id="A0A096AKC0"/>
<dbReference type="eggNOG" id="ENOG502Z9G9">
    <property type="taxonomic scope" value="Bacteria"/>
</dbReference>
<accession>A0A096AKC0</accession>
<evidence type="ECO:0000313" key="2">
    <source>
        <dbReference type="Proteomes" id="UP000029628"/>
    </source>
</evidence>
<proteinExistence type="predicted"/>
<organism evidence="1 2">
    <name type="scientific">Veillonella montpellierensis DNF00314</name>
    <dbReference type="NCBI Taxonomy" id="1401067"/>
    <lineage>
        <taxon>Bacteria</taxon>
        <taxon>Bacillati</taxon>
        <taxon>Bacillota</taxon>
        <taxon>Negativicutes</taxon>
        <taxon>Veillonellales</taxon>
        <taxon>Veillonellaceae</taxon>
        <taxon>Veillonella</taxon>
    </lineage>
</organism>
<dbReference type="EMBL" id="JRNT01000008">
    <property type="protein sequence ID" value="KGF47553.1"/>
    <property type="molecule type" value="Genomic_DNA"/>
</dbReference>
<name>A0A096AKC0_9FIRM</name>
<evidence type="ECO:0000313" key="1">
    <source>
        <dbReference type="EMBL" id="KGF47553.1"/>
    </source>
</evidence>
<evidence type="ECO:0008006" key="3">
    <source>
        <dbReference type="Google" id="ProtNLM"/>
    </source>
</evidence>
<reference evidence="1 2" key="1">
    <citation type="submission" date="2014-07" db="EMBL/GenBank/DDBJ databases">
        <authorList>
            <person name="McCorrison J."/>
            <person name="Sanka R."/>
            <person name="Torralba M."/>
            <person name="Gillis M."/>
            <person name="Haft D.H."/>
            <person name="Methe B."/>
            <person name="Sutton G."/>
            <person name="Nelson K.E."/>
        </authorList>
    </citation>
    <scope>NUCLEOTIDE SEQUENCE [LARGE SCALE GENOMIC DNA]</scope>
    <source>
        <strain evidence="1 2">DNF00314</strain>
    </source>
</reference>
<keyword evidence="2" id="KW-1185">Reference proteome</keyword>
<dbReference type="Proteomes" id="UP000029628">
    <property type="component" value="Unassembled WGS sequence"/>
</dbReference>
<dbReference type="RefSeq" id="WP_038152058.1">
    <property type="nucleotide sequence ID" value="NZ_JRNT01000008.1"/>
</dbReference>
<protein>
    <recommendedName>
        <fullName evidence="3">Thymidylate synthase</fullName>
    </recommendedName>
</protein>